<dbReference type="Proteomes" id="UP000609172">
    <property type="component" value="Unassembled WGS sequence"/>
</dbReference>
<evidence type="ECO:0000259" key="4">
    <source>
        <dbReference type="SMART" id="SM00922"/>
    </source>
</evidence>
<reference evidence="5" key="1">
    <citation type="submission" date="2020-12" db="EMBL/GenBank/DDBJ databases">
        <title>Bacterial novel species Flavobacterium sp. SE-1-e isolated from soil.</title>
        <authorList>
            <person name="Jung H.-Y."/>
        </authorList>
    </citation>
    <scope>NUCLEOTIDE SEQUENCE</scope>
    <source>
        <strain evidence="5">SE-1-e</strain>
    </source>
</reference>
<accession>A0A934PHN6</accession>
<keyword evidence="1" id="KW-0479">Metal-binding</keyword>
<dbReference type="Pfam" id="PF13378">
    <property type="entry name" value="MR_MLE_C"/>
    <property type="match status" value="1"/>
</dbReference>
<keyword evidence="2" id="KW-0460">Magnesium</keyword>
<dbReference type="SUPFAM" id="SSF51604">
    <property type="entry name" value="Enolase C-terminal domain-like"/>
    <property type="match status" value="1"/>
</dbReference>
<evidence type="ECO:0000313" key="5">
    <source>
        <dbReference type="EMBL" id="MBK0368202.1"/>
    </source>
</evidence>
<gene>
    <name evidence="5" type="ORF">I5M07_00010</name>
</gene>
<organism evidence="5 6">
    <name type="scientific">Flavobacterium agrisoli</name>
    <dbReference type="NCBI Taxonomy" id="2793066"/>
    <lineage>
        <taxon>Bacteria</taxon>
        <taxon>Pseudomonadati</taxon>
        <taxon>Bacteroidota</taxon>
        <taxon>Flavobacteriia</taxon>
        <taxon>Flavobacteriales</taxon>
        <taxon>Flavobacteriaceae</taxon>
        <taxon>Flavobacterium</taxon>
    </lineage>
</organism>
<dbReference type="InterPro" id="IPR018110">
    <property type="entry name" value="Mandel_Rmase/mucon_lact_enz_CS"/>
</dbReference>
<keyword evidence="6" id="KW-1185">Reference proteome</keyword>
<dbReference type="InterPro" id="IPR029017">
    <property type="entry name" value="Enolase-like_N"/>
</dbReference>
<dbReference type="AlphaFoldDB" id="A0A934PHN6"/>
<dbReference type="Pfam" id="PF21508">
    <property type="entry name" value="MenC_N"/>
    <property type="match status" value="1"/>
</dbReference>
<sequence length="352" mass="40305">MKASYFKYNLQFKKPSGTSRGILTEKETWFIILENENKIGIGECGILRGLSADDCDDYEEKLKWVCTNINQGEDKLWELLIEFPSIQFGVEMAFRSLESKTNPFELFPSDFTLGTNAIPINGLIWMGSFADMKQQIEEKIQLDFKCIKLKIGAIDFEEELQLFAFIRSHFDSKTIEIRVDANGAFDSNEALNKINQLSGFELHSIEQPIKKGNTDIMADLCKSTNLPIALDEELIGVFNYEDKDALLQKIKPQYIILKPSFIGGFRGTQEWINLAKKHNVGWWITSALESNIGLNAIAQWTYNLQNKMPQGLGTGSLFTNNFDSPLEVKKGKLWYNPELNWDLSLLKKQFYF</sequence>
<dbReference type="CDD" id="cd03320">
    <property type="entry name" value="OSBS"/>
    <property type="match status" value="1"/>
</dbReference>
<evidence type="ECO:0000313" key="6">
    <source>
        <dbReference type="Proteomes" id="UP000609172"/>
    </source>
</evidence>
<dbReference type="GO" id="GO:0009063">
    <property type="term" value="P:amino acid catabolic process"/>
    <property type="evidence" value="ECO:0007669"/>
    <property type="project" value="InterPro"/>
</dbReference>
<dbReference type="SFLD" id="SFLDS00001">
    <property type="entry name" value="Enolase"/>
    <property type="match status" value="1"/>
</dbReference>
<dbReference type="Gene3D" id="3.20.20.120">
    <property type="entry name" value="Enolase-like C-terminal domain"/>
    <property type="match status" value="1"/>
</dbReference>
<evidence type="ECO:0000256" key="2">
    <source>
        <dbReference type="ARBA" id="ARBA00022842"/>
    </source>
</evidence>
<dbReference type="PANTHER" id="PTHR48073:SF2">
    <property type="entry name" value="O-SUCCINYLBENZOATE SYNTHASE"/>
    <property type="match status" value="1"/>
</dbReference>
<dbReference type="SUPFAM" id="SSF54826">
    <property type="entry name" value="Enolase N-terminal domain-like"/>
    <property type="match status" value="1"/>
</dbReference>
<dbReference type="GO" id="GO:0016829">
    <property type="term" value="F:lyase activity"/>
    <property type="evidence" value="ECO:0007669"/>
    <property type="project" value="UniProtKB-KW"/>
</dbReference>
<proteinExistence type="predicted"/>
<protein>
    <submittedName>
        <fullName evidence="5">O-succinylbenzoate synthase</fullName>
    </submittedName>
</protein>
<dbReference type="GO" id="GO:0016854">
    <property type="term" value="F:racemase and epimerase activity"/>
    <property type="evidence" value="ECO:0007669"/>
    <property type="project" value="UniProtKB-ARBA"/>
</dbReference>
<dbReference type="SFLD" id="SFLDG00180">
    <property type="entry name" value="muconate_cycloisomerase"/>
    <property type="match status" value="1"/>
</dbReference>
<dbReference type="RefSeq" id="WP_200104112.1">
    <property type="nucleotide sequence ID" value="NZ_JAEHFV010000001.1"/>
</dbReference>
<dbReference type="InterPro" id="IPR013342">
    <property type="entry name" value="Mandelate_racemase_C"/>
</dbReference>
<dbReference type="InterPro" id="IPR041338">
    <property type="entry name" value="OSBS_N"/>
</dbReference>
<dbReference type="EMBL" id="JAEHFV010000001">
    <property type="protein sequence ID" value="MBK0368202.1"/>
    <property type="molecule type" value="Genomic_DNA"/>
</dbReference>
<dbReference type="InterPro" id="IPR029065">
    <property type="entry name" value="Enolase_C-like"/>
</dbReference>
<dbReference type="PROSITE" id="PS00909">
    <property type="entry name" value="MR_MLE_2"/>
    <property type="match status" value="1"/>
</dbReference>
<evidence type="ECO:0000256" key="3">
    <source>
        <dbReference type="ARBA" id="ARBA00023239"/>
    </source>
</evidence>
<feature type="domain" description="Mandelate racemase/muconate lactonizing enzyme C-terminal" evidence="4">
    <location>
        <begin position="129"/>
        <end position="227"/>
    </location>
</feature>
<evidence type="ECO:0000256" key="1">
    <source>
        <dbReference type="ARBA" id="ARBA00022723"/>
    </source>
</evidence>
<dbReference type="SFLD" id="SFLDF00009">
    <property type="entry name" value="o-succinylbenzoate_synthase"/>
    <property type="match status" value="1"/>
</dbReference>
<comment type="caution">
    <text evidence="5">The sequence shown here is derived from an EMBL/GenBank/DDBJ whole genome shotgun (WGS) entry which is preliminary data.</text>
</comment>
<dbReference type="GO" id="GO:0046872">
    <property type="term" value="F:metal ion binding"/>
    <property type="evidence" value="ECO:0007669"/>
    <property type="project" value="UniProtKB-KW"/>
</dbReference>
<name>A0A934PHN6_9FLAO</name>
<dbReference type="SMART" id="SM00922">
    <property type="entry name" value="MR_MLE"/>
    <property type="match status" value="1"/>
</dbReference>
<keyword evidence="3" id="KW-0456">Lyase</keyword>
<dbReference type="PANTHER" id="PTHR48073">
    <property type="entry name" value="O-SUCCINYLBENZOATE SYNTHASE-RELATED"/>
    <property type="match status" value="1"/>
</dbReference>
<dbReference type="Gene3D" id="3.30.390.10">
    <property type="entry name" value="Enolase-like, N-terminal domain"/>
    <property type="match status" value="1"/>
</dbReference>
<dbReference type="InterPro" id="IPR036849">
    <property type="entry name" value="Enolase-like_C_sf"/>
</dbReference>